<dbReference type="Proteomes" id="UP000033935">
    <property type="component" value="Unassembled WGS sequence"/>
</dbReference>
<proteinExistence type="predicted"/>
<dbReference type="InterPro" id="IPR001296">
    <property type="entry name" value="Glyco_trans_1"/>
</dbReference>
<evidence type="ECO:0000313" key="3">
    <source>
        <dbReference type="EMBL" id="KKR04007.1"/>
    </source>
</evidence>
<evidence type="ECO:0000313" key="4">
    <source>
        <dbReference type="Proteomes" id="UP000033935"/>
    </source>
</evidence>
<gene>
    <name evidence="3" type="ORF">UT30_C0014G0015</name>
</gene>
<evidence type="ECO:0008006" key="5">
    <source>
        <dbReference type="Google" id="ProtNLM"/>
    </source>
</evidence>
<dbReference type="SUPFAM" id="SSF53756">
    <property type="entry name" value="UDP-Glycosyltransferase/glycogen phosphorylase"/>
    <property type="match status" value="1"/>
</dbReference>
<comment type="caution">
    <text evidence="3">The sequence shown here is derived from an EMBL/GenBank/DDBJ whole genome shotgun (WGS) entry which is preliminary data.</text>
</comment>
<organism evidence="3 4">
    <name type="scientific">Candidatus Uhrbacteria bacterium GW2011_GWF2_39_13</name>
    <dbReference type="NCBI Taxonomy" id="1618995"/>
    <lineage>
        <taxon>Bacteria</taxon>
        <taxon>Candidatus Uhriibacteriota</taxon>
    </lineage>
</organism>
<dbReference type="Pfam" id="PF13439">
    <property type="entry name" value="Glyco_transf_4"/>
    <property type="match status" value="1"/>
</dbReference>
<name>A0A0G0QQS9_9BACT</name>
<dbReference type="Pfam" id="PF00534">
    <property type="entry name" value="Glycos_transf_1"/>
    <property type="match status" value="1"/>
</dbReference>
<sequence>MKTLHIIPNIAARRGGTAYAVMNILALERSLGINSTVISINADGVDAELFKSAKLVVLKPSFPKRFLFSKDGNEWLEENAHNYDLAVIHTIWGGFQVKAAQILHKNNIPFMIWPHGSLDPFDLQKKHYLKKLLGPIVIRQMLDKSKAVICTAKREAEKIEMYGSKTALKILPLPVSPSGKNGKRDNFRHKHYLGDNDFVLLFLSLIYYKKGLGILIPAIKKLSIYYPNIKLVIAGADLNGYEKKVRGWIRKYCLEDNVIMTGFLSGQDKYDAFAGSDCFVLPSMNENFGIAVVEALNASLPVLISRNVYIWEEIIASGGGWVCDYSVESLAESIKSILENPSDLKNKKDRAVYSARQFSPENLKPLYKNFYEEFICQEK</sequence>
<dbReference type="PANTHER" id="PTHR12526">
    <property type="entry name" value="GLYCOSYLTRANSFERASE"/>
    <property type="match status" value="1"/>
</dbReference>
<dbReference type="AlphaFoldDB" id="A0A0G0QQS9"/>
<dbReference type="GO" id="GO:0016757">
    <property type="term" value="F:glycosyltransferase activity"/>
    <property type="evidence" value="ECO:0007669"/>
    <property type="project" value="InterPro"/>
</dbReference>
<feature type="domain" description="Glycosyltransferase subfamily 4-like N-terminal" evidence="2">
    <location>
        <begin position="15"/>
        <end position="175"/>
    </location>
</feature>
<dbReference type="Gene3D" id="3.40.50.2000">
    <property type="entry name" value="Glycogen Phosphorylase B"/>
    <property type="match status" value="2"/>
</dbReference>
<evidence type="ECO:0000259" key="1">
    <source>
        <dbReference type="Pfam" id="PF00534"/>
    </source>
</evidence>
<accession>A0A0G0QQS9</accession>
<protein>
    <recommendedName>
        <fullName evidence="5">Glycosyltransferase</fullName>
    </recommendedName>
</protein>
<feature type="domain" description="Glycosyl transferase family 1" evidence="1">
    <location>
        <begin position="184"/>
        <end position="355"/>
    </location>
</feature>
<reference evidence="3 4" key="1">
    <citation type="journal article" date="2015" name="Nature">
        <title>rRNA introns, odd ribosomes, and small enigmatic genomes across a large radiation of phyla.</title>
        <authorList>
            <person name="Brown C.T."/>
            <person name="Hug L.A."/>
            <person name="Thomas B.C."/>
            <person name="Sharon I."/>
            <person name="Castelle C.J."/>
            <person name="Singh A."/>
            <person name="Wilkins M.J."/>
            <person name="Williams K.H."/>
            <person name="Banfield J.F."/>
        </authorList>
    </citation>
    <scope>NUCLEOTIDE SEQUENCE [LARGE SCALE GENOMIC DNA]</scope>
</reference>
<dbReference type="InterPro" id="IPR028098">
    <property type="entry name" value="Glyco_trans_4-like_N"/>
</dbReference>
<evidence type="ECO:0000259" key="2">
    <source>
        <dbReference type="Pfam" id="PF13439"/>
    </source>
</evidence>
<dbReference type="EMBL" id="LBWG01000014">
    <property type="protein sequence ID" value="KKR04007.1"/>
    <property type="molecule type" value="Genomic_DNA"/>
</dbReference>